<dbReference type="AlphaFoldDB" id="A0A6M3ZTK5"/>
<dbReference type="NCBIfam" id="TIGR02595">
    <property type="entry name" value="PEP_CTERM"/>
    <property type="match status" value="1"/>
</dbReference>
<reference evidence="4 5" key="1">
    <citation type="journal article" date="2012" name="J. Bacteriol.">
        <title>Genome sequence of the pathogenic Herbaspirillum seropedicae strain Os34, isolated from rice roots.</title>
        <authorList>
            <person name="Ye W."/>
            <person name="Ye S."/>
            <person name="Liu J."/>
            <person name="Chang S."/>
            <person name="Chen M."/>
            <person name="Zhu B."/>
            <person name="Guo L."/>
            <person name="An Q."/>
        </authorList>
    </citation>
    <scope>NUCLEOTIDE SEQUENCE [LARGE SCALE GENOMIC DNA]</scope>
    <source>
        <strain evidence="4 5">Os34</strain>
    </source>
</reference>
<protein>
    <submittedName>
        <fullName evidence="4">PEP-CTERM sorting domain-containing protein</fullName>
    </submittedName>
</protein>
<feature type="transmembrane region" description="Helical" evidence="1">
    <location>
        <begin position="151"/>
        <end position="169"/>
    </location>
</feature>
<evidence type="ECO:0000259" key="3">
    <source>
        <dbReference type="Pfam" id="PF07589"/>
    </source>
</evidence>
<dbReference type="Pfam" id="PF07589">
    <property type="entry name" value="PEP-CTERM"/>
    <property type="match status" value="1"/>
</dbReference>
<keyword evidence="1" id="KW-0812">Transmembrane</keyword>
<feature type="signal peptide" evidence="2">
    <location>
        <begin position="1"/>
        <end position="23"/>
    </location>
</feature>
<dbReference type="NCBIfam" id="NF038126">
    <property type="entry name" value="PEP_CTERM_FxDxF"/>
    <property type="match status" value="1"/>
</dbReference>
<dbReference type="PROSITE" id="PS51257">
    <property type="entry name" value="PROKAR_LIPOPROTEIN"/>
    <property type="match status" value="1"/>
</dbReference>
<sequence>MKKLSSSFLVASTLLAMACSAGAADIQQSQALVWTDTTSTFDARFGAGTKDKSFLEKFTFTINSTGSSLSSALVSIALGGISRVDISGFTLSGHGQNYVGTQVLSGDLQIFSLRANGLSTGLYTLAVAGTVLGSAGGSFAGNISVAPVPEASTTAMMLGGLGLIGFAAYRRRKSGDKTEQMNGAQMIAA</sequence>
<evidence type="ECO:0000313" key="4">
    <source>
        <dbReference type="EMBL" id="QJQ01974.1"/>
    </source>
</evidence>
<dbReference type="Proteomes" id="UP000501648">
    <property type="component" value="Chromosome"/>
</dbReference>
<evidence type="ECO:0000313" key="5">
    <source>
        <dbReference type="Proteomes" id="UP000501648"/>
    </source>
</evidence>
<proteinExistence type="predicted"/>
<keyword evidence="1" id="KW-0472">Membrane</keyword>
<feature type="domain" description="Ice-binding protein C-terminal" evidence="3">
    <location>
        <begin position="147"/>
        <end position="172"/>
    </location>
</feature>
<evidence type="ECO:0000256" key="2">
    <source>
        <dbReference type="SAM" id="SignalP"/>
    </source>
</evidence>
<gene>
    <name evidence="4" type="ORF">C798_17555</name>
</gene>
<name>A0A6M3ZTK5_9BURK</name>
<dbReference type="RefSeq" id="WP_017451650.1">
    <property type="nucleotide sequence ID" value="NZ_CP008956.1"/>
</dbReference>
<feature type="chain" id="PRO_5026715269" evidence="2">
    <location>
        <begin position="24"/>
        <end position="189"/>
    </location>
</feature>
<accession>A0A6M3ZTK5</accession>
<keyword evidence="1" id="KW-1133">Transmembrane helix</keyword>
<organism evidence="4 5">
    <name type="scientific">Herbaspirillum rubrisubalbicans Os34</name>
    <dbReference type="NCBI Taxonomy" id="1235827"/>
    <lineage>
        <taxon>Bacteria</taxon>
        <taxon>Pseudomonadati</taxon>
        <taxon>Pseudomonadota</taxon>
        <taxon>Betaproteobacteria</taxon>
        <taxon>Burkholderiales</taxon>
        <taxon>Oxalobacteraceae</taxon>
        <taxon>Herbaspirillum</taxon>
    </lineage>
</organism>
<keyword evidence="2" id="KW-0732">Signal</keyword>
<dbReference type="InterPro" id="IPR013424">
    <property type="entry name" value="Ice-binding_C"/>
</dbReference>
<dbReference type="EMBL" id="CP008956">
    <property type="protein sequence ID" value="QJQ01974.1"/>
    <property type="molecule type" value="Genomic_DNA"/>
</dbReference>
<evidence type="ECO:0000256" key="1">
    <source>
        <dbReference type="SAM" id="Phobius"/>
    </source>
</evidence>